<organism evidence="2">
    <name type="scientific">Arundo donax</name>
    <name type="common">Giant reed</name>
    <name type="synonym">Donax arundinaceus</name>
    <dbReference type="NCBI Taxonomy" id="35708"/>
    <lineage>
        <taxon>Eukaryota</taxon>
        <taxon>Viridiplantae</taxon>
        <taxon>Streptophyta</taxon>
        <taxon>Embryophyta</taxon>
        <taxon>Tracheophyta</taxon>
        <taxon>Spermatophyta</taxon>
        <taxon>Magnoliopsida</taxon>
        <taxon>Liliopsida</taxon>
        <taxon>Poales</taxon>
        <taxon>Poaceae</taxon>
        <taxon>PACMAD clade</taxon>
        <taxon>Arundinoideae</taxon>
        <taxon>Arundineae</taxon>
        <taxon>Arundo</taxon>
    </lineage>
</organism>
<protein>
    <submittedName>
        <fullName evidence="2">Uncharacterized protein</fullName>
    </submittedName>
</protein>
<feature type="compositionally biased region" description="Basic and acidic residues" evidence="1">
    <location>
        <begin position="1"/>
        <end position="10"/>
    </location>
</feature>
<feature type="region of interest" description="Disordered" evidence="1">
    <location>
        <begin position="1"/>
        <end position="28"/>
    </location>
</feature>
<name>A0A0A9G2Z1_ARUDO</name>
<reference evidence="2" key="1">
    <citation type="submission" date="2014-09" db="EMBL/GenBank/DDBJ databases">
        <authorList>
            <person name="Magalhaes I.L.F."/>
            <person name="Oliveira U."/>
            <person name="Santos F.R."/>
            <person name="Vidigal T.H.D.A."/>
            <person name="Brescovit A.D."/>
            <person name="Santos A.J."/>
        </authorList>
    </citation>
    <scope>NUCLEOTIDE SEQUENCE</scope>
    <source>
        <tissue evidence="2">Shoot tissue taken approximately 20 cm above the soil surface</tissue>
    </source>
</reference>
<accession>A0A0A9G2Z1</accession>
<dbReference type="AlphaFoldDB" id="A0A0A9G2Z1"/>
<feature type="compositionally biased region" description="Gly residues" evidence="1">
    <location>
        <begin position="11"/>
        <end position="22"/>
    </location>
</feature>
<evidence type="ECO:0000256" key="1">
    <source>
        <dbReference type="SAM" id="MobiDB-lite"/>
    </source>
</evidence>
<dbReference type="EMBL" id="GBRH01178451">
    <property type="protein sequence ID" value="JAE19445.1"/>
    <property type="molecule type" value="Transcribed_RNA"/>
</dbReference>
<sequence length="111" mass="11606">MRDPVQERGAARGGRGGGADGAGHGRRGGVRVRVRAAAAAVGLLWPGGRGKGGVFRDVRRRGGRGRRAVPAVGARRHAVVAGVRDRPGDAEPVPVLLANYKSEVSFFFLPF</sequence>
<proteinExistence type="predicted"/>
<reference evidence="2" key="2">
    <citation type="journal article" date="2015" name="Data Brief">
        <title>Shoot transcriptome of the giant reed, Arundo donax.</title>
        <authorList>
            <person name="Barrero R.A."/>
            <person name="Guerrero F.D."/>
            <person name="Moolhuijzen P."/>
            <person name="Goolsby J.A."/>
            <person name="Tidwell J."/>
            <person name="Bellgard S.E."/>
            <person name="Bellgard M.I."/>
        </authorList>
    </citation>
    <scope>NUCLEOTIDE SEQUENCE</scope>
    <source>
        <tissue evidence="2">Shoot tissue taken approximately 20 cm above the soil surface</tissue>
    </source>
</reference>
<evidence type="ECO:0000313" key="2">
    <source>
        <dbReference type="EMBL" id="JAE19445.1"/>
    </source>
</evidence>